<feature type="compositionally biased region" description="Acidic residues" evidence="1">
    <location>
        <begin position="315"/>
        <end position="326"/>
    </location>
</feature>
<reference evidence="4 5" key="1">
    <citation type="submission" date="2019-02" db="EMBL/GenBank/DDBJ databases">
        <title>Deep-cultivation of Planctomycetes and their phenomic and genomic characterization uncovers novel biology.</title>
        <authorList>
            <person name="Wiegand S."/>
            <person name="Jogler M."/>
            <person name="Boedeker C."/>
            <person name="Pinto D."/>
            <person name="Vollmers J."/>
            <person name="Rivas-Marin E."/>
            <person name="Kohn T."/>
            <person name="Peeters S.H."/>
            <person name="Heuer A."/>
            <person name="Rast P."/>
            <person name="Oberbeckmann S."/>
            <person name="Bunk B."/>
            <person name="Jeske O."/>
            <person name="Meyerdierks A."/>
            <person name="Storesund J.E."/>
            <person name="Kallscheuer N."/>
            <person name="Luecker S."/>
            <person name="Lage O.M."/>
            <person name="Pohl T."/>
            <person name="Merkel B.J."/>
            <person name="Hornburger P."/>
            <person name="Mueller R.-W."/>
            <person name="Bruemmer F."/>
            <person name="Labrenz M."/>
            <person name="Spormann A.M."/>
            <person name="Op den Camp H."/>
            <person name="Overmann J."/>
            <person name="Amann R."/>
            <person name="Jetten M.S.M."/>
            <person name="Mascher T."/>
            <person name="Medema M.H."/>
            <person name="Devos D.P."/>
            <person name="Kaster A.-K."/>
            <person name="Ovreas L."/>
            <person name="Rohde M."/>
            <person name="Galperin M.Y."/>
            <person name="Jogler C."/>
        </authorList>
    </citation>
    <scope>NUCLEOTIDE SEQUENCE [LARGE SCALE GENOMIC DNA]</scope>
    <source>
        <strain evidence="4 5">ETA_A1</strain>
    </source>
</reference>
<keyword evidence="2" id="KW-0472">Membrane</keyword>
<feature type="region of interest" description="Disordered" evidence="1">
    <location>
        <begin position="284"/>
        <end position="326"/>
    </location>
</feature>
<feature type="transmembrane region" description="Helical" evidence="2">
    <location>
        <begin position="141"/>
        <end position="166"/>
    </location>
</feature>
<evidence type="ECO:0000313" key="5">
    <source>
        <dbReference type="Proteomes" id="UP000319576"/>
    </source>
</evidence>
<organism evidence="4 5">
    <name type="scientific">Urbifossiella limnaea</name>
    <dbReference type="NCBI Taxonomy" id="2528023"/>
    <lineage>
        <taxon>Bacteria</taxon>
        <taxon>Pseudomonadati</taxon>
        <taxon>Planctomycetota</taxon>
        <taxon>Planctomycetia</taxon>
        <taxon>Gemmatales</taxon>
        <taxon>Gemmataceae</taxon>
        <taxon>Urbifossiella</taxon>
    </lineage>
</organism>
<dbReference type="EMBL" id="CP036273">
    <property type="protein sequence ID" value="QDU22866.1"/>
    <property type="molecule type" value="Genomic_DNA"/>
</dbReference>
<sequence>MRFPLGEMTVGDILDRGLKLLFARLPAFYALYLFMLAPVILLQLVIPFLLEAMINDLNAAGAGQGGAAFDPTNLILFFAVYMLAMVLTIVLVTIGNAAVLHIIMEEYQGNRVGVGSALGYALGRFFPLLGVSLLFGLMVGVGILFCCVPGFYLLATYMFVTQVVVLERRGVGEALTRSAELADGYRWRVLGVYLLVTLVSGFAQGFVVQVLGFVLPGQEMIPGPGGRMQIKVNVVNSIINTVVGNLVSIVFSAYLAVCVTLLYLDLRIRKEGFDLELAALRGEEGEFDPPPRRRRPRDEDDDYDDDDRPRRRRDEDDDYDDDRGRR</sequence>
<dbReference type="RefSeq" id="WP_145242960.1">
    <property type="nucleotide sequence ID" value="NZ_CP036273.1"/>
</dbReference>
<feature type="transmembrane region" description="Helical" evidence="2">
    <location>
        <begin position="74"/>
        <end position="100"/>
    </location>
</feature>
<keyword evidence="2" id="KW-0812">Transmembrane</keyword>
<keyword evidence="2" id="KW-1133">Transmembrane helix</keyword>
<evidence type="ECO:0000256" key="2">
    <source>
        <dbReference type="SAM" id="Phobius"/>
    </source>
</evidence>
<accession>A0A517XZD1</accession>
<dbReference type="InterPro" id="IPR057169">
    <property type="entry name" value="DUF7847"/>
</dbReference>
<feature type="domain" description="DUF7847" evidence="3">
    <location>
        <begin position="84"/>
        <end position="257"/>
    </location>
</feature>
<dbReference type="KEGG" id="uli:ETAA1_48550"/>
<keyword evidence="5" id="KW-1185">Reference proteome</keyword>
<name>A0A517XZD1_9BACT</name>
<evidence type="ECO:0000313" key="4">
    <source>
        <dbReference type="EMBL" id="QDU22866.1"/>
    </source>
</evidence>
<feature type="transmembrane region" description="Helical" evidence="2">
    <location>
        <begin position="187"/>
        <end position="214"/>
    </location>
</feature>
<feature type="transmembrane region" description="Helical" evidence="2">
    <location>
        <begin position="112"/>
        <end position="135"/>
    </location>
</feature>
<protein>
    <recommendedName>
        <fullName evidence="3">DUF7847 domain-containing protein</fullName>
    </recommendedName>
</protein>
<dbReference type="AlphaFoldDB" id="A0A517XZD1"/>
<proteinExistence type="predicted"/>
<evidence type="ECO:0000256" key="1">
    <source>
        <dbReference type="SAM" id="MobiDB-lite"/>
    </source>
</evidence>
<dbReference type="OrthoDB" id="1049480at2"/>
<feature type="transmembrane region" description="Helical" evidence="2">
    <location>
        <begin position="234"/>
        <end position="264"/>
    </location>
</feature>
<dbReference type="Proteomes" id="UP000319576">
    <property type="component" value="Chromosome"/>
</dbReference>
<evidence type="ECO:0000259" key="3">
    <source>
        <dbReference type="Pfam" id="PF25231"/>
    </source>
</evidence>
<gene>
    <name evidence="4" type="ORF">ETAA1_48550</name>
</gene>
<feature type="transmembrane region" description="Helical" evidence="2">
    <location>
        <begin position="29"/>
        <end position="54"/>
    </location>
</feature>
<dbReference type="Pfam" id="PF25231">
    <property type="entry name" value="DUF7847"/>
    <property type="match status" value="1"/>
</dbReference>